<dbReference type="Gene3D" id="3.40.630.20">
    <property type="entry name" value="Peptidase C15, pyroglutamyl peptidase I-like"/>
    <property type="match status" value="2"/>
</dbReference>
<evidence type="ECO:0000256" key="2">
    <source>
        <dbReference type="ARBA" id="ARBA00022670"/>
    </source>
</evidence>
<dbReference type="STRING" id="1173027.Mic7113_4736"/>
<keyword evidence="6" id="KW-1185">Reference proteome</keyword>
<evidence type="ECO:0000256" key="4">
    <source>
        <dbReference type="ARBA" id="ARBA00022807"/>
    </source>
</evidence>
<dbReference type="InterPro" id="IPR016125">
    <property type="entry name" value="Peptidase_C15-like"/>
</dbReference>
<dbReference type="Proteomes" id="UP000010471">
    <property type="component" value="Chromosome"/>
</dbReference>
<dbReference type="InterPro" id="IPR036440">
    <property type="entry name" value="Peptidase_C15-like_sf"/>
</dbReference>
<keyword evidence="4" id="KW-0788">Thiol protease</keyword>
<name>K9WKV1_9CYAN</name>
<dbReference type="PATRIC" id="fig|1173027.3.peg.5253"/>
<proteinExistence type="inferred from homology"/>
<evidence type="ECO:0000313" key="6">
    <source>
        <dbReference type="Proteomes" id="UP000010471"/>
    </source>
</evidence>
<keyword evidence="3" id="KW-0378">Hydrolase</keyword>
<dbReference type="Pfam" id="PF01470">
    <property type="entry name" value="Peptidase_C15"/>
    <property type="match status" value="1"/>
</dbReference>
<dbReference type="AlphaFoldDB" id="K9WKV1"/>
<dbReference type="GO" id="GO:0008234">
    <property type="term" value="F:cysteine-type peptidase activity"/>
    <property type="evidence" value="ECO:0007669"/>
    <property type="project" value="UniProtKB-KW"/>
</dbReference>
<gene>
    <name evidence="5" type="ORF">Mic7113_4736</name>
</gene>
<dbReference type="SUPFAM" id="SSF53182">
    <property type="entry name" value="Pyrrolidone carboxyl peptidase (pyroglutamate aminopeptidase)"/>
    <property type="match status" value="1"/>
</dbReference>
<reference evidence="5 6" key="1">
    <citation type="submission" date="2012-06" db="EMBL/GenBank/DDBJ databases">
        <title>Finished chromosome of genome of Microcoleus sp. PCC 7113.</title>
        <authorList>
            <consortium name="US DOE Joint Genome Institute"/>
            <person name="Gugger M."/>
            <person name="Coursin T."/>
            <person name="Rippka R."/>
            <person name="Tandeau De Marsac N."/>
            <person name="Huntemann M."/>
            <person name="Wei C.-L."/>
            <person name="Han J."/>
            <person name="Detter J.C."/>
            <person name="Han C."/>
            <person name="Tapia R."/>
            <person name="Chen A."/>
            <person name="Kyrpides N."/>
            <person name="Mavromatis K."/>
            <person name="Markowitz V."/>
            <person name="Szeto E."/>
            <person name="Ivanova N."/>
            <person name="Pagani I."/>
            <person name="Pati A."/>
            <person name="Goodwin L."/>
            <person name="Nordberg H.P."/>
            <person name="Cantor M.N."/>
            <person name="Hua S.X."/>
            <person name="Woyke T."/>
            <person name="Kerfeld C.A."/>
        </authorList>
    </citation>
    <scope>NUCLEOTIDE SEQUENCE [LARGE SCALE GENOMIC DNA]</scope>
    <source>
        <strain evidence="5 6">PCC 7113</strain>
    </source>
</reference>
<organism evidence="5 6">
    <name type="scientific">Allocoleopsis franciscana PCC 7113</name>
    <dbReference type="NCBI Taxonomy" id="1173027"/>
    <lineage>
        <taxon>Bacteria</taxon>
        <taxon>Bacillati</taxon>
        <taxon>Cyanobacteriota</taxon>
        <taxon>Cyanophyceae</taxon>
        <taxon>Coleofasciculales</taxon>
        <taxon>Coleofasciculaceae</taxon>
        <taxon>Allocoleopsis</taxon>
        <taxon>Allocoleopsis franciscana</taxon>
    </lineage>
</organism>
<dbReference type="HOGENOM" id="CLU_126535_0_0_3"/>
<comment type="similarity">
    <text evidence="1">Belongs to the peptidase C15 family.</text>
</comment>
<evidence type="ECO:0000313" key="5">
    <source>
        <dbReference type="EMBL" id="AFZ20409.1"/>
    </source>
</evidence>
<evidence type="ECO:0000256" key="1">
    <source>
        <dbReference type="ARBA" id="ARBA00006641"/>
    </source>
</evidence>
<dbReference type="eggNOG" id="COG2039">
    <property type="taxonomic scope" value="Bacteria"/>
</dbReference>
<protein>
    <submittedName>
        <fullName evidence="5">Pyroglutamyl peptidase I</fullName>
    </submittedName>
</protein>
<dbReference type="GO" id="GO:0006508">
    <property type="term" value="P:proteolysis"/>
    <property type="evidence" value="ECO:0007669"/>
    <property type="project" value="UniProtKB-KW"/>
</dbReference>
<dbReference type="KEGG" id="mic:Mic7113_4736"/>
<dbReference type="EMBL" id="CP003630">
    <property type="protein sequence ID" value="AFZ20409.1"/>
    <property type="molecule type" value="Genomic_DNA"/>
</dbReference>
<sequence length="191" mass="21353">MLPSSVSCRLNGLSKTHNFSSVMSHILLTSFQTWLPHQQSNSSDDLLEEVAKLESFPHSLTFLRHLPVDIAQASQRAIAKINELQPDIIICCGMAESRRQLSVESNASLGDTVLKTPVDLERLLDSSIDTTISHNAGKFVCEGLYYSVLNYLQKNELKKHGLFVHVPILTRNNMAEVLTDVELIMHRLTAL</sequence>
<dbReference type="PANTHER" id="PTHR23402">
    <property type="entry name" value="PROTEASE FAMILY C15 PYROGLUTAMYL-PEPTIDASE I-RELATED"/>
    <property type="match status" value="1"/>
</dbReference>
<dbReference type="PANTHER" id="PTHR23402:SF1">
    <property type="entry name" value="PYROGLUTAMYL-PEPTIDASE I"/>
    <property type="match status" value="1"/>
</dbReference>
<accession>K9WKV1</accession>
<evidence type="ECO:0000256" key="3">
    <source>
        <dbReference type="ARBA" id="ARBA00022801"/>
    </source>
</evidence>
<keyword evidence="2" id="KW-0645">Protease</keyword>